<dbReference type="InterPro" id="IPR038109">
    <property type="entry name" value="DNA_bind_recomb_sf"/>
</dbReference>
<feature type="domain" description="Resolvase/invertase-type recombinase catalytic" evidence="2">
    <location>
        <begin position="22"/>
        <end position="173"/>
    </location>
</feature>
<dbReference type="InterPro" id="IPR050639">
    <property type="entry name" value="SSR_resolvase"/>
</dbReference>
<proteinExistence type="predicted"/>
<dbReference type="InterPro" id="IPR036162">
    <property type="entry name" value="Resolvase-like_N_sf"/>
</dbReference>
<evidence type="ECO:0000259" key="3">
    <source>
        <dbReference type="PROSITE" id="PS51737"/>
    </source>
</evidence>
<dbReference type="Pfam" id="PF07508">
    <property type="entry name" value="Recombinase"/>
    <property type="match status" value="1"/>
</dbReference>
<keyword evidence="1" id="KW-0175">Coiled coil</keyword>
<dbReference type="CDD" id="cd00338">
    <property type="entry name" value="Ser_Recombinase"/>
    <property type="match status" value="1"/>
</dbReference>
<dbReference type="PROSITE" id="PS51736">
    <property type="entry name" value="RECOMBINASES_3"/>
    <property type="match status" value="1"/>
</dbReference>
<dbReference type="PANTHER" id="PTHR30461">
    <property type="entry name" value="DNA-INVERTASE FROM LAMBDOID PROPHAGE"/>
    <property type="match status" value="1"/>
</dbReference>
<dbReference type="Gene3D" id="3.40.50.1390">
    <property type="entry name" value="Resolvase, N-terminal catalytic domain"/>
    <property type="match status" value="1"/>
</dbReference>
<evidence type="ECO:0000259" key="2">
    <source>
        <dbReference type="PROSITE" id="PS51736"/>
    </source>
</evidence>
<organism evidence="4 5">
    <name type="scientific">Kutzneria chonburiensis</name>
    <dbReference type="NCBI Taxonomy" id="1483604"/>
    <lineage>
        <taxon>Bacteria</taxon>
        <taxon>Bacillati</taxon>
        <taxon>Actinomycetota</taxon>
        <taxon>Actinomycetes</taxon>
        <taxon>Pseudonocardiales</taxon>
        <taxon>Pseudonocardiaceae</taxon>
        <taxon>Kutzneria</taxon>
    </lineage>
</organism>
<dbReference type="Pfam" id="PF00239">
    <property type="entry name" value="Resolvase"/>
    <property type="match status" value="1"/>
</dbReference>
<sequence length="504" mass="56432">MTQLITDAANPMLTRTAADVIWVAIYDRVSDDRRQDERSVKRQNVANRKAVDSHGWQVFDTYTDNSISASRFAKKERKDWGRLLADLEAGRVQVLMLWESSRGGRELERWARLLNTCRDLGVLIHITSRNKTYDVRNADDWRTLADDGVNSTSESDMISTRVRSGMLTAAEMGLPAGKAAYGLYREYHPRTKALLGQYASPDEAPIVHGIFVRFAKHISATMITKELNEAGVPAPQGGTWTPASVVQMAKRRIYIAERVYNGLVYEVDSPTLVSPELFWAVQRVLSDPKRQPHRKDKYIPGSAVHVMGNLAVCDVCDGRVRVNTMKRKRGPVRVYKCRKNHVSIDADGLDEFALAIVTDRLSRPDLFEAIATNPTDNKAIGQLRAKIRQLGQEITEAKQLAKDSKLSLADYAEISQAKREEVERLEAEARMASVPATLRGLLTPDDRLGDIAERLEELSLAGLREVIRTVAEIRVGQVGRGRKVPLTDPSRVIVRWRNAEPAAA</sequence>
<gene>
    <name evidence="4" type="ORF">ACFFH7_35650</name>
</gene>
<dbReference type="PANTHER" id="PTHR30461:SF23">
    <property type="entry name" value="DNA RECOMBINASE-RELATED"/>
    <property type="match status" value="1"/>
</dbReference>
<dbReference type="SMART" id="SM00857">
    <property type="entry name" value="Resolvase"/>
    <property type="match status" value="1"/>
</dbReference>
<dbReference type="RefSeq" id="WP_273937129.1">
    <property type="nucleotide sequence ID" value="NZ_CP097263.1"/>
</dbReference>
<evidence type="ECO:0000313" key="4">
    <source>
        <dbReference type="EMBL" id="MFC0546891.1"/>
    </source>
</evidence>
<reference evidence="4 5" key="1">
    <citation type="submission" date="2024-09" db="EMBL/GenBank/DDBJ databases">
        <authorList>
            <person name="Sun Q."/>
            <person name="Mori K."/>
        </authorList>
    </citation>
    <scope>NUCLEOTIDE SEQUENCE [LARGE SCALE GENOMIC DNA]</scope>
    <source>
        <strain evidence="4 5">TBRC 1432</strain>
    </source>
</reference>
<dbReference type="SUPFAM" id="SSF53041">
    <property type="entry name" value="Resolvase-like"/>
    <property type="match status" value="1"/>
</dbReference>
<dbReference type="InterPro" id="IPR006119">
    <property type="entry name" value="Resolv_N"/>
</dbReference>
<comment type="caution">
    <text evidence="4">The sequence shown here is derived from an EMBL/GenBank/DDBJ whole genome shotgun (WGS) entry which is preliminary data.</text>
</comment>
<feature type="domain" description="Recombinase" evidence="3">
    <location>
        <begin position="180"/>
        <end position="291"/>
    </location>
</feature>
<dbReference type="Proteomes" id="UP001589810">
    <property type="component" value="Unassembled WGS sequence"/>
</dbReference>
<dbReference type="InterPro" id="IPR011109">
    <property type="entry name" value="DNA_bind_recombinase_dom"/>
</dbReference>
<dbReference type="EMBL" id="JBHLUD010000013">
    <property type="protein sequence ID" value="MFC0546891.1"/>
    <property type="molecule type" value="Genomic_DNA"/>
</dbReference>
<name>A0ABV6N2R8_9PSEU</name>
<dbReference type="Gene3D" id="3.90.1750.20">
    <property type="entry name" value="Putative Large Serine Recombinase, Chain B, Domain 2"/>
    <property type="match status" value="1"/>
</dbReference>
<dbReference type="PROSITE" id="PS51737">
    <property type="entry name" value="RECOMBINASE_DNA_BIND"/>
    <property type="match status" value="1"/>
</dbReference>
<feature type="coiled-coil region" evidence="1">
    <location>
        <begin position="380"/>
        <end position="428"/>
    </location>
</feature>
<accession>A0ABV6N2R8</accession>
<evidence type="ECO:0000256" key="1">
    <source>
        <dbReference type="SAM" id="Coils"/>
    </source>
</evidence>
<protein>
    <submittedName>
        <fullName evidence="4">Recombinase family protein</fullName>
    </submittedName>
</protein>
<keyword evidence="5" id="KW-1185">Reference proteome</keyword>
<evidence type="ECO:0000313" key="5">
    <source>
        <dbReference type="Proteomes" id="UP001589810"/>
    </source>
</evidence>